<name>M4SHY0_9BILA</name>
<dbReference type="GO" id="GO:0005634">
    <property type="term" value="C:nucleus"/>
    <property type="evidence" value="ECO:0007669"/>
    <property type="project" value="TreeGrafter"/>
</dbReference>
<gene>
    <name evidence="9" type="primary">RECQ2B</name>
</gene>
<protein>
    <submittedName>
        <fullName evidence="9">RecQ2B</fullName>
    </submittedName>
</protein>
<dbReference type="InterPro" id="IPR011545">
    <property type="entry name" value="DEAD/DEAH_box_helicase_dom"/>
</dbReference>
<evidence type="ECO:0000256" key="2">
    <source>
        <dbReference type="ARBA" id="ARBA00022723"/>
    </source>
</evidence>
<dbReference type="GO" id="GO:0009378">
    <property type="term" value="F:four-way junction helicase activity"/>
    <property type="evidence" value="ECO:0007669"/>
    <property type="project" value="TreeGrafter"/>
</dbReference>
<feature type="domain" description="Helicase ATP-binding" evidence="8">
    <location>
        <begin position="256"/>
        <end position="351"/>
    </location>
</feature>
<dbReference type="GO" id="GO:0008270">
    <property type="term" value="F:zinc ion binding"/>
    <property type="evidence" value="ECO:0007669"/>
    <property type="project" value="UniProtKB-KW"/>
</dbReference>
<evidence type="ECO:0000256" key="6">
    <source>
        <dbReference type="ARBA" id="ARBA00023235"/>
    </source>
</evidence>
<reference evidence="9" key="1">
    <citation type="journal article" date="2013" name="J. Hered.">
        <title>Inventory and phylogenetic analysis of meiotic genes in monogonont rotifers.</title>
        <authorList>
            <person name="Hanson S.J."/>
            <person name="Schurko A.M."/>
            <person name="Hecox-Lea B."/>
            <person name="Mark Welch D.B."/>
            <person name="Stelzer C.P."/>
            <person name="Logsdon J.M.Jr."/>
        </authorList>
    </citation>
    <scope>NUCLEOTIDE SEQUENCE</scope>
</reference>
<feature type="non-terminal residue" evidence="9">
    <location>
        <position position="351"/>
    </location>
</feature>
<evidence type="ECO:0000256" key="5">
    <source>
        <dbReference type="ARBA" id="ARBA00023125"/>
    </source>
</evidence>
<evidence type="ECO:0000259" key="8">
    <source>
        <dbReference type="PROSITE" id="PS51192"/>
    </source>
</evidence>
<dbReference type="GO" id="GO:0043138">
    <property type="term" value="F:3'-5' DNA helicase activity"/>
    <property type="evidence" value="ECO:0007669"/>
    <property type="project" value="TreeGrafter"/>
</dbReference>
<proteinExistence type="inferred from homology"/>
<dbReference type="InterPro" id="IPR017907">
    <property type="entry name" value="Znf_RING_CS"/>
</dbReference>
<dbReference type="InterPro" id="IPR014001">
    <property type="entry name" value="Helicase_ATP-bd"/>
</dbReference>
<dbReference type="SUPFAM" id="SSF52540">
    <property type="entry name" value="P-loop containing nucleoside triphosphate hydrolases"/>
    <property type="match status" value="1"/>
</dbReference>
<keyword evidence="3" id="KW-0863">Zinc-finger</keyword>
<keyword evidence="6" id="KW-0413">Isomerase</keyword>
<dbReference type="GO" id="GO:0005737">
    <property type="term" value="C:cytoplasm"/>
    <property type="evidence" value="ECO:0007669"/>
    <property type="project" value="TreeGrafter"/>
</dbReference>
<sequence length="351" mass="39770">GCGHGICFSCVTKNIPCKICENLQKSNKITENDEEDFFNKTGFSYADVECILNSPEKVSKIPETIPDSPVLVCSKKYNETKVDDEEINFKPVKVKSKEFQKSNKEEVDLVILDSPRPVAKINNKIKDNFLDDEDDECLPNINFDTQNTSTQIPTSSKQIFNQPDEVTQLNDEDDDEDLIIEECDFNSKNNLNVVVVKGVNIPNIEYYEKINWLFNDIKDCSSQFRAFDYEHTDDMISTFRISFGLKSFRPQQFEAVNAALLGLNTFILMPTGGGKSLCYQLPAVVSRGVTFVVSPLKSLIIDQVQKLNGLGLSACHMLSDVDSSECDFVYQELVKQEPRFKLIYITPEKLN</sequence>
<dbReference type="Pfam" id="PF00270">
    <property type="entry name" value="DEAD"/>
    <property type="match status" value="1"/>
</dbReference>
<dbReference type="PROSITE" id="PS00518">
    <property type="entry name" value="ZF_RING_1"/>
    <property type="match status" value="1"/>
</dbReference>
<keyword evidence="7" id="KW-0539">Nucleus</keyword>
<dbReference type="AlphaFoldDB" id="M4SHY0"/>
<dbReference type="PROSITE" id="PS51192">
    <property type="entry name" value="HELICASE_ATP_BIND_1"/>
    <property type="match status" value="1"/>
</dbReference>
<dbReference type="PANTHER" id="PTHR13710:SF153">
    <property type="entry name" value="RECQ-LIKE DNA HELICASE BLM"/>
    <property type="match status" value="1"/>
</dbReference>
<keyword evidence="2" id="KW-0479">Metal-binding</keyword>
<evidence type="ECO:0000313" key="9">
    <source>
        <dbReference type="EMBL" id="AGH55800.1"/>
    </source>
</evidence>
<comment type="similarity">
    <text evidence="1">Belongs to the helicase family. RecQ subfamily.</text>
</comment>
<evidence type="ECO:0000256" key="7">
    <source>
        <dbReference type="ARBA" id="ARBA00023242"/>
    </source>
</evidence>
<dbReference type="InterPro" id="IPR027417">
    <property type="entry name" value="P-loop_NTPase"/>
</dbReference>
<evidence type="ECO:0000256" key="4">
    <source>
        <dbReference type="ARBA" id="ARBA00022833"/>
    </source>
</evidence>
<evidence type="ECO:0000256" key="3">
    <source>
        <dbReference type="ARBA" id="ARBA00022771"/>
    </source>
</evidence>
<dbReference type="GO" id="GO:0005694">
    <property type="term" value="C:chromosome"/>
    <property type="evidence" value="ECO:0007669"/>
    <property type="project" value="TreeGrafter"/>
</dbReference>
<dbReference type="GO" id="GO:0005524">
    <property type="term" value="F:ATP binding"/>
    <property type="evidence" value="ECO:0007669"/>
    <property type="project" value="InterPro"/>
</dbReference>
<dbReference type="EMBL" id="JX156142">
    <property type="protein sequence ID" value="AGH55800.1"/>
    <property type="molecule type" value="Genomic_DNA"/>
</dbReference>
<evidence type="ECO:0000256" key="1">
    <source>
        <dbReference type="ARBA" id="ARBA00005446"/>
    </source>
</evidence>
<dbReference type="GO" id="GO:0000724">
    <property type="term" value="P:double-strand break repair via homologous recombination"/>
    <property type="evidence" value="ECO:0007669"/>
    <property type="project" value="TreeGrafter"/>
</dbReference>
<keyword evidence="5" id="KW-0238">DNA-binding</keyword>
<organism evidence="9">
    <name type="scientific">Brachionus calyciflorus</name>
    <dbReference type="NCBI Taxonomy" id="104777"/>
    <lineage>
        <taxon>Eukaryota</taxon>
        <taxon>Metazoa</taxon>
        <taxon>Spiralia</taxon>
        <taxon>Gnathifera</taxon>
        <taxon>Rotifera</taxon>
        <taxon>Eurotatoria</taxon>
        <taxon>Monogononta</taxon>
        <taxon>Pseudotrocha</taxon>
        <taxon>Ploima</taxon>
        <taxon>Brachionidae</taxon>
        <taxon>Brachionus</taxon>
    </lineage>
</organism>
<dbReference type="GO" id="GO:0003677">
    <property type="term" value="F:DNA binding"/>
    <property type="evidence" value="ECO:0007669"/>
    <property type="project" value="UniProtKB-KW"/>
</dbReference>
<dbReference type="PANTHER" id="PTHR13710">
    <property type="entry name" value="DNA HELICASE RECQ FAMILY MEMBER"/>
    <property type="match status" value="1"/>
</dbReference>
<keyword evidence="4" id="KW-0862">Zinc</keyword>
<dbReference type="Gene3D" id="3.40.50.300">
    <property type="entry name" value="P-loop containing nucleotide triphosphate hydrolases"/>
    <property type="match status" value="1"/>
</dbReference>
<feature type="non-terminal residue" evidence="9">
    <location>
        <position position="1"/>
    </location>
</feature>
<accession>M4SHY0</accession>